<evidence type="ECO:0008006" key="4">
    <source>
        <dbReference type="Google" id="ProtNLM"/>
    </source>
</evidence>
<accession>A0A037ZLM4</accession>
<dbReference type="Proteomes" id="UP000026249">
    <property type="component" value="Unassembled WGS sequence"/>
</dbReference>
<organism evidence="2 3">
    <name type="scientific">Actibacterium mucosum KCTC 23349</name>
    <dbReference type="NCBI Taxonomy" id="1454373"/>
    <lineage>
        <taxon>Bacteria</taxon>
        <taxon>Pseudomonadati</taxon>
        <taxon>Pseudomonadota</taxon>
        <taxon>Alphaproteobacteria</taxon>
        <taxon>Rhodobacterales</taxon>
        <taxon>Roseobacteraceae</taxon>
        <taxon>Actibacterium</taxon>
    </lineage>
</organism>
<keyword evidence="1" id="KW-0732">Signal</keyword>
<reference evidence="2 3" key="1">
    <citation type="submission" date="2014-03" db="EMBL/GenBank/DDBJ databases">
        <title>Draft Genome Sequence of Actibacterium mucosum KCTC 23349, a Marine Alphaproteobacterium with Complex Ionic Requirements Isolated from Mediterranean Seawater at Malvarrosa Beach, Valencia, Spain.</title>
        <authorList>
            <person name="Arahal D.R."/>
            <person name="Shao Z."/>
            <person name="Lai Q."/>
            <person name="Pujalte M.J."/>
        </authorList>
    </citation>
    <scope>NUCLEOTIDE SEQUENCE [LARGE SCALE GENOMIC DNA]</scope>
    <source>
        <strain evidence="2 3">KCTC 23349</strain>
    </source>
</reference>
<feature type="signal peptide" evidence="1">
    <location>
        <begin position="1"/>
        <end position="15"/>
    </location>
</feature>
<dbReference type="EMBL" id="JFKE01000002">
    <property type="protein sequence ID" value="KAJ56407.1"/>
    <property type="molecule type" value="Genomic_DNA"/>
</dbReference>
<dbReference type="OrthoDB" id="9130422at2"/>
<proteinExistence type="predicted"/>
<comment type="caution">
    <text evidence="2">The sequence shown here is derived from an EMBL/GenBank/DDBJ whole genome shotgun (WGS) entry which is preliminary data.</text>
</comment>
<gene>
    <name evidence="2" type="ORF">ACMU_05540</name>
</gene>
<keyword evidence="3" id="KW-1185">Reference proteome</keyword>
<dbReference type="AlphaFoldDB" id="A0A037ZLM4"/>
<dbReference type="STRING" id="1454373.ACMU_05540"/>
<evidence type="ECO:0000313" key="3">
    <source>
        <dbReference type="Proteomes" id="UP000026249"/>
    </source>
</evidence>
<feature type="chain" id="PRO_5012768381" description="DUF4864 domain-containing protein" evidence="1">
    <location>
        <begin position="16"/>
        <end position="130"/>
    </location>
</feature>
<dbReference type="InterPro" id="IPR032347">
    <property type="entry name" value="DUF4864"/>
</dbReference>
<name>A0A037ZLM4_9RHOB</name>
<dbReference type="Pfam" id="PF16156">
    <property type="entry name" value="DUF4864"/>
    <property type="match status" value="1"/>
</dbReference>
<evidence type="ECO:0000313" key="2">
    <source>
        <dbReference type="EMBL" id="KAJ56407.1"/>
    </source>
</evidence>
<protein>
    <recommendedName>
        <fullName evidence="4">DUF4864 domain-containing protein</fullName>
    </recommendedName>
</protein>
<evidence type="ECO:0000256" key="1">
    <source>
        <dbReference type="SAM" id="SignalP"/>
    </source>
</evidence>
<sequence>MRYMFLAVLAGPALAQSAPEGPAQAVIAQQIEAFQADDFATAFGFASPMIQGIFGSPERFGAMVKGGYPMVWRPGEVTYLRAEPFGAGLQQMVMIKDEGGRLHFLRYEMIETAGGWLINGVQFVGTQEGT</sequence>